<accession>A0A9Q3F9H2</accession>
<name>A0A9Q3F9H2_9BASI</name>
<dbReference type="AlphaFoldDB" id="A0A9Q3F9H2"/>
<sequence length="69" mass="7917">MQEKWDGEEEPEEVEAVLKVVPPSYNHCLDVWAKVEAEKLTLNPTCDHHIELEESIPPVDVIYSLSNNE</sequence>
<evidence type="ECO:0000313" key="1">
    <source>
        <dbReference type="EMBL" id="MBW0532712.1"/>
    </source>
</evidence>
<evidence type="ECO:0000313" key="2">
    <source>
        <dbReference type="Proteomes" id="UP000765509"/>
    </source>
</evidence>
<dbReference type="OrthoDB" id="3250101at2759"/>
<dbReference type="EMBL" id="AVOT02037953">
    <property type="protein sequence ID" value="MBW0532712.1"/>
    <property type="molecule type" value="Genomic_DNA"/>
</dbReference>
<reference evidence="1" key="1">
    <citation type="submission" date="2021-03" db="EMBL/GenBank/DDBJ databases">
        <title>Draft genome sequence of rust myrtle Austropuccinia psidii MF-1, a brazilian biotype.</title>
        <authorList>
            <person name="Quecine M.C."/>
            <person name="Pachon D.M.R."/>
            <person name="Bonatelli M.L."/>
            <person name="Correr F.H."/>
            <person name="Franceschini L.M."/>
            <person name="Leite T.F."/>
            <person name="Margarido G.R.A."/>
            <person name="Almeida C.A."/>
            <person name="Ferrarezi J.A."/>
            <person name="Labate C.A."/>
        </authorList>
    </citation>
    <scope>NUCLEOTIDE SEQUENCE</scope>
    <source>
        <strain evidence="1">MF-1</strain>
    </source>
</reference>
<protein>
    <submittedName>
        <fullName evidence="1">Uncharacterized protein</fullName>
    </submittedName>
</protein>
<organism evidence="1 2">
    <name type="scientific">Austropuccinia psidii MF-1</name>
    <dbReference type="NCBI Taxonomy" id="1389203"/>
    <lineage>
        <taxon>Eukaryota</taxon>
        <taxon>Fungi</taxon>
        <taxon>Dikarya</taxon>
        <taxon>Basidiomycota</taxon>
        <taxon>Pucciniomycotina</taxon>
        <taxon>Pucciniomycetes</taxon>
        <taxon>Pucciniales</taxon>
        <taxon>Sphaerophragmiaceae</taxon>
        <taxon>Austropuccinia</taxon>
    </lineage>
</organism>
<dbReference type="Proteomes" id="UP000765509">
    <property type="component" value="Unassembled WGS sequence"/>
</dbReference>
<keyword evidence="2" id="KW-1185">Reference proteome</keyword>
<comment type="caution">
    <text evidence="1">The sequence shown here is derived from an EMBL/GenBank/DDBJ whole genome shotgun (WGS) entry which is preliminary data.</text>
</comment>
<proteinExistence type="predicted"/>
<gene>
    <name evidence="1" type="ORF">O181_072427</name>
</gene>